<dbReference type="PROSITE" id="PS50054">
    <property type="entry name" value="TYR_PHOSPHATASE_DUAL"/>
    <property type="match status" value="1"/>
</dbReference>
<dbReference type="Pfam" id="PF00782">
    <property type="entry name" value="DSPc"/>
    <property type="match status" value="1"/>
</dbReference>
<evidence type="ECO:0000313" key="7">
    <source>
        <dbReference type="RefSeq" id="XP_033578441.1"/>
    </source>
</evidence>
<dbReference type="EMBL" id="MU003698">
    <property type="protein sequence ID" value="KAF2811477.1"/>
    <property type="molecule type" value="Genomic_DNA"/>
</dbReference>
<organism evidence="5">
    <name type="scientific">Mytilinidion resinicola</name>
    <dbReference type="NCBI Taxonomy" id="574789"/>
    <lineage>
        <taxon>Eukaryota</taxon>
        <taxon>Fungi</taxon>
        <taxon>Dikarya</taxon>
        <taxon>Ascomycota</taxon>
        <taxon>Pezizomycotina</taxon>
        <taxon>Dothideomycetes</taxon>
        <taxon>Pleosporomycetidae</taxon>
        <taxon>Mytilinidiales</taxon>
        <taxon>Mytilinidiaceae</taxon>
        <taxon>Mytilinidion</taxon>
    </lineage>
</organism>
<evidence type="ECO:0000313" key="5">
    <source>
        <dbReference type="EMBL" id="KAF2811477.1"/>
    </source>
</evidence>
<accession>A0A6A6YU77</accession>
<keyword evidence="1" id="KW-0378">Hydrolase</keyword>
<gene>
    <name evidence="5 7" type="ORF">BDZ99DRAFT_345040</name>
</gene>
<proteinExistence type="predicted"/>
<evidence type="ECO:0000259" key="3">
    <source>
        <dbReference type="PROSITE" id="PS50054"/>
    </source>
</evidence>
<keyword evidence="6" id="KW-1185">Reference proteome</keyword>
<dbReference type="GO" id="GO:0005737">
    <property type="term" value="C:cytoplasm"/>
    <property type="evidence" value="ECO:0007669"/>
    <property type="project" value="TreeGrafter"/>
</dbReference>
<dbReference type="GeneID" id="54455320"/>
<dbReference type="Proteomes" id="UP000504636">
    <property type="component" value="Unplaced"/>
</dbReference>
<evidence type="ECO:0000256" key="1">
    <source>
        <dbReference type="ARBA" id="ARBA00022801"/>
    </source>
</evidence>
<dbReference type="OrthoDB" id="10252009at2759"/>
<feature type="non-terminal residue" evidence="5">
    <location>
        <position position="1"/>
    </location>
</feature>
<feature type="non-terminal residue" evidence="5">
    <location>
        <position position="125"/>
    </location>
</feature>
<dbReference type="InterPro" id="IPR016130">
    <property type="entry name" value="Tyr_Pase_AS"/>
</dbReference>
<dbReference type="InterPro" id="IPR029021">
    <property type="entry name" value="Prot-tyrosine_phosphatase-like"/>
</dbReference>
<dbReference type="PANTHER" id="PTHR46377:SF1">
    <property type="entry name" value="DUAL SPECIFICITY PROTEIN PHOSPHATASE 19"/>
    <property type="match status" value="1"/>
</dbReference>
<feature type="domain" description="Tyrosine specific protein phosphatases" evidence="4">
    <location>
        <begin position="40"/>
        <end position="107"/>
    </location>
</feature>
<dbReference type="RefSeq" id="XP_033578441.1">
    <property type="nucleotide sequence ID" value="XM_033714427.1"/>
</dbReference>
<dbReference type="PANTHER" id="PTHR46377">
    <property type="entry name" value="DUAL SPECIFICITY PROTEIN PHOSPHATASE 19"/>
    <property type="match status" value="1"/>
</dbReference>
<evidence type="ECO:0000259" key="4">
    <source>
        <dbReference type="PROSITE" id="PS50056"/>
    </source>
</evidence>
<keyword evidence="2" id="KW-0904">Protein phosphatase</keyword>
<evidence type="ECO:0000256" key="2">
    <source>
        <dbReference type="ARBA" id="ARBA00022912"/>
    </source>
</evidence>
<reference evidence="5 7" key="1">
    <citation type="journal article" date="2020" name="Stud. Mycol.">
        <title>101 Dothideomycetes genomes: a test case for predicting lifestyles and emergence of pathogens.</title>
        <authorList>
            <person name="Haridas S."/>
            <person name="Albert R."/>
            <person name="Binder M."/>
            <person name="Bloem J."/>
            <person name="Labutti K."/>
            <person name="Salamov A."/>
            <person name="Andreopoulos B."/>
            <person name="Baker S."/>
            <person name="Barry K."/>
            <person name="Bills G."/>
            <person name="Bluhm B."/>
            <person name="Cannon C."/>
            <person name="Castanera R."/>
            <person name="Culley D."/>
            <person name="Daum C."/>
            <person name="Ezra D."/>
            <person name="Gonzalez J."/>
            <person name="Henrissat B."/>
            <person name="Kuo A."/>
            <person name="Liang C."/>
            <person name="Lipzen A."/>
            <person name="Lutzoni F."/>
            <person name="Magnuson J."/>
            <person name="Mondo S."/>
            <person name="Nolan M."/>
            <person name="Ohm R."/>
            <person name="Pangilinan J."/>
            <person name="Park H.-J."/>
            <person name="Ramirez L."/>
            <person name="Alfaro M."/>
            <person name="Sun H."/>
            <person name="Tritt A."/>
            <person name="Yoshinaga Y."/>
            <person name="Zwiers L.-H."/>
            <person name="Turgeon B."/>
            <person name="Goodwin S."/>
            <person name="Spatafora J."/>
            <person name="Crous P."/>
            <person name="Grigoriev I."/>
        </authorList>
    </citation>
    <scope>NUCLEOTIDE SEQUENCE</scope>
    <source>
        <strain evidence="5 7">CBS 304.34</strain>
    </source>
</reference>
<reference evidence="7" key="2">
    <citation type="submission" date="2020-04" db="EMBL/GenBank/DDBJ databases">
        <authorList>
            <consortium name="NCBI Genome Project"/>
        </authorList>
    </citation>
    <scope>NUCLEOTIDE SEQUENCE</scope>
    <source>
        <strain evidence="7">CBS 304.34</strain>
    </source>
</reference>
<dbReference type="GO" id="GO:0008579">
    <property type="term" value="F:JUN kinase phosphatase activity"/>
    <property type="evidence" value="ECO:0007669"/>
    <property type="project" value="TreeGrafter"/>
</dbReference>
<dbReference type="AlphaFoldDB" id="A0A6A6YU77"/>
<reference evidence="7" key="3">
    <citation type="submission" date="2025-04" db="UniProtKB">
        <authorList>
            <consortium name="RefSeq"/>
        </authorList>
    </citation>
    <scope>IDENTIFICATION</scope>
    <source>
        <strain evidence="7">CBS 304.34</strain>
    </source>
</reference>
<dbReference type="SMART" id="SM00195">
    <property type="entry name" value="DSPc"/>
    <property type="match status" value="1"/>
</dbReference>
<evidence type="ECO:0000313" key="6">
    <source>
        <dbReference type="Proteomes" id="UP000504636"/>
    </source>
</evidence>
<dbReference type="PROSITE" id="PS00383">
    <property type="entry name" value="TYR_PHOSPHATASE_1"/>
    <property type="match status" value="1"/>
</dbReference>
<name>A0A6A6YU77_9PEZI</name>
<dbReference type="Gene3D" id="3.90.190.10">
    <property type="entry name" value="Protein tyrosine phosphatase superfamily"/>
    <property type="match status" value="1"/>
</dbReference>
<dbReference type="InterPro" id="IPR000387">
    <property type="entry name" value="Tyr_Pase_dom"/>
</dbReference>
<dbReference type="CDD" id="cd14498">
    <property type="entry name" value="DSP"/>
    <property type="match status" value="1"/>
</dbReference>
<sequence>LVKHGITHVMSLVSERDCPKMAAELGIEHLHIAIDDNPYEDLLMCLEGLNGWIENALSSGAGKHVVLVHCLQGQSRSGAVVVAYLMRALSFDYDAALSLARKYRAAIAPNLGFADQLRLWQELQY</sequence>
<protein>
    <submittedName>
        <fullName evidence="5 7">Phosphatases II</fullName>
    </submittedName>
</protein>
<dbReference type="SUPFAM" id="SSF52799">
    <property type="entry name" value="(Phosphotyrosine protein) phosphatases II"/>
    <property type="match status" value="1"/>
</dbReference>
<dbReference type="InterPro" id="IPR020422">
    <property type="entry name" value="TYR_PHOSPHATASE_DUAL_dom"/>
</dbReference>
<feature type="domain" description="Tyrosine-protein phosphatase" evidence="3">
    <location>
        <begin position="1"/>
        <end position="125"/>
    </location>
</feature>
<dbReference type="InterPro" id="IPR000340">
    <property type="entry name" value="Dual-sp_phosphatase_cat-dom"/>
</dbReference>
<dbReference type="PROSITE" id="PS50056">
    <property type="entry name" value="TYR_PHOSPHATASE_2"/>
    <property type="match status" value="1"/>
</dbReference>